<dbReference type="VEuPathDB" id="VectorBase:PPAI005101"/>
<dbReference type="PANTHER" id="PTHR21879">
    <property type="entry name" value="FI03362P-RELATED-RELATED"/>
    <property type="match status" value="1"/>
</dbReference>
<dbReference type="InterPro" id="IPR012464">
    <property type="entry name" value="DUF1676"/>
</dbReference>
<evidence type="ECO:0008006" key="5">
    <source>
        <dbReference type="Google" id="ProtNLM"/>
    </source>
</evidence>
<dbReference type="AlphaFoldDB" id="A0A1B0DBB2"/>
<evidence type="ECO:0000313" key="3">
    <source>
        <dbReference type="EnsemblMetazoa" id="PPAI005101-PA"/>
    </source>
</evidence>
<dbReference type="OrthoDB" id="8189012at2759"/>
<evidence type="ECO:0000256" key="2">
    <source>
        <dbReference type="SAM" id="SignalP"/>
    </source>
</evidence>
<keyword evidence="2" id="KW-0732">Signal</keyword>
<dbReference type="Pfam" id="PF07898">
    <property type="entry name" value="DUF1676"/>
    <property type="match status" value="1"/>
</dbReference>
<name>A0A1B0DBB2_PHLPP</name>
<evidence type="ECO:0000256" key="1">
    <source>
        <dbReference type="SAM" id="MobiDB-lite"/>
    </source>
</evidence>
<proteinExistence type="predicted"/>
<protein>
    <recommendedName>
        <fullName evidence="5">Osiris 11</fullName>
    </recommendedName>
</protein>
<dbReference type="PANTHER" id="PTHR21879:SF7">
    <property type="entry name" value="OSIRIS 11"/>
    <property type="match status" value="1"/>
</dbReference>
<dbReference type="GO" id="GO:0016020">
    <property type="term" value="C:membrane"/>
    <property type="evidence" value="ECO:0007669"/>
    <property type="project" value="TreeGrafter"/>
</dbReference>
<organism evidence="3 4">
    <name type="scientific">Phlebotomus papatasi</name>
    <name type="common">Sandfly</name>
    <dbReference type="NCBI Taxonomy" id="29031"/>
    <lineage>
        <taxon>Eukaryota</taxon>
        <taxon>Metazoa</taxon>
        <taxon>Ecdysozoa</taxon>
        <taxon>Arthropoda</taxon>
        <taxon>Hexapoda</taxon>
        <taxon>Insecta</taxon>
        <taxon>Pterygota</taxon>
        <taxon>Neoptera</taxon>
        <taxon>Endopterygota</taxon>
        <taxon>Diptera</taxon>
        <taxon>Nematocera</taxon>
        <taxon>Psychodoidea</taxon>
        <taxon>Psychodidae</taxon>
        <taxon>Phlebotomus</taxon>
        <taxon>Phlebotomus</taxon>
    </lineage>
</organism>
<dbReference type="GeneID" id="129798993"/>
<sequence>MVSLKFIGGFVCLFAIVAAQDSSGTHSSVLRSLRKVYSQCEDSSDLVRCLKVQAVKLTDRALKLPSIKLVDGLAVVRKADKPQEVSRSFDSSESLPGHKLDEILAQKTREFMESHELKVNVPRLLAYGQTEGARFVEEGRKKMKKYYGPFMGALAIKTGILTMAYHSIAIVAGKALIIGKIALIISAIIGLKKLVTPEGHEKTTYEIVKHPHISQSHSYSSSHGEFEGHESGGQYHRSLGSGDLMMQDRAYRAHVPRV</sequence>
<feature type="region of interest" description="Disordered" evidence="1">
    <location>
        <begin position="214"/>
        <end position="233"/>
    </location>
</feature>
<feature type="chain" id="PRO_5044285617" description="Osiris 11" evidence="2">
    <location>
        <begin position="20"/>
        <end position="258"/>
    </location>
</feature>
<dbReference type="CTD" id="40765"/>
<accession>A0A1B0DBB2</accession>
<dbReference type="Proteomes" id="UP000092462">
    <property type="component" value="Unassembled WGS sequence"/>
</dbReference>
<keyword evidence="4" id="KW-1185">Reference proteome</keyword>
<dbReference type="RefSeq" id="XP_055698531.1">
    <property type="nucleotide sequence ID" value="XM_055842556.1"/>
</dbReference>
<dbReference type="KEGG" id="ppap:129798993"/>
<evidence type="ECO:0000313" key="4">
    <source>
        <dbReference type="Proteomes" id="UP000092462"/>
    </source>
</evidence>
<feature type="compositionally biased region" description="Low complexity" evidence="1">
    <location>
        <begin position="214"/>
        <end position="223"/>
    </location>
</feature>
<dbReference type="EnsemblMetazoa" id="PPAI005101-RA">
    <property type="protein sequence ID" value="PPAI005101-PA"/>
    <property type="gene ID" value="PPAI005101"/>
</dbReference>
<reference evidence="3" key="1">
    <citation type="submission" date="2022-08" db="UniProtKB">
        <authorList>
            <consortium name="EnsemblMetazoa"/>
        </authorList>
    </citation>
    <scope>IDENTIFICATION</scope>
    <source>
        <strain evidence="3">Israel</strain>
    </source>
</reference>
<dbReference type="EMBL" id="AJVK01013609">
    <property type="status" value="NOT_ANNOTATED_CDS"/>
    <property type="molecule type" value="Genomic_DNA"/>
</dbReference>
<dbReference type="VEuPathDB" id="VectorBase:PPAPM1_006997"/>
<feature type="signal peptide" evidence="2">
    <location>
        <begin position="1"/>
        <end position="19"/>
    </location>
</feature>